<gene>
    <name evidence="2" type="ORF">NE237_023553</name>
</gene>
<dbReference type="AlphaFoldDB" id="A0A9Q0HD40"/>
<organism evidence="2 3">
    <name type="scientific">Protea cynaroides</name>
    <dbReference type="NCBI Taxonomy" id="273540"/>
    <lineage>
        <taxon>Eukaryota</taxon>
        <taxon>Viridiplantae</taxon>
        <taxon>Streptophyta</taxon>
        <taxon>Embryophyta</taxon>
        <taxon>Tracheophyta</taxon>
        <taxon>Spermatophyta</taxon>
        <taxon>Magnoliopsida</taxon>
        <taxon>Proteales</taxon>
        <taxon>Proteaceae</taxon>
        <taxon>Protea</taxon>
    </lineage>
</organism>
<sequence length="287" mass="30668">MEKLTPDLSGEEGAGDDVVDRSQDRPEKSSAVPESGEAPEPLWISKRAKKKRPAGPQKQFLFPTRPSLSTRLPLPGCDPVSVRQVSPPILVSSSQPAMKKTDQSGPYHLKPKNSNFAPCPSPAICSPNSFGCLDQSTSDPDLLESEALKISAPPPFVSSAGHTPFPLVNRTPLKPPILADVAMTDPPIPPNPSASFSPVPELPTNSKSFSLGTDRVNSHDLFPSPIAAVHMEPLLDEALICSNKSRVNENLLISQEKNAFNLENENRDHENGVGVLGSQGNGCYGGQ</sequence>
<protein>
    <submittedName>
        <fullName evidence="2">Uncharacterized protein</fullName>
    </submittedName>
</protein>
<dbReference type="Proteomes" id="UP001141806">
    <property type="component" value="Unassembled WGS sequence"/>
</dbReference>
<comment type="caution">
    <text evidence="2">The sequence shown here is derived from an EMBL/GenBank/DDBJ whole genome shotgun (WGS) entry which is preliminary data.</text>
</comment>
<evidence type="ECO:0000313" key="3">
    <source>
        <dbReference type="Proteomes" id="UP001141806"/>
    </source>
</evidence>
<feature type="region of interest" description="Disordered" evidence="1">
    <location>
        <begin position="88"/>
        <end position="107"/>
    </location>
</feature>
<accession>A0A9Q0HD40</accession>
<evidence type="ECO:0000313" key="2">
    <source>
        <dbReference type="EMBL" id="KAJ4963614.1"/>
    </source>
</evidence>
<reference evidence="2" key="1">
    <citation type="journal article" date="2023" name="Plant J.">
        <title>The genome of the king protea, Protea cynaroides.</title>
        <authorList>
            <person name="Chang J."/>
            <person name="Duong T.A."/>
            <person name="Schoeman C."/>
            <person name="Ma X."/>
            <person name="Roodt D."/>
            <person name="Barker N."/>
            <person name="Li Z."/>
            <person name="Van de Peer Y."/>
            <person name="Mizrachi E."/>
        </authorList>
    </citation>
    <scope>NUCLEOTIDE SEQUENCE</scope>
    <source>
        <tissue evidence="2">Young leaves</tissue>
    </source>
</reference>
<feature type="region of interest" description="Disordered" evidence="1">
    <location>
        <begin position="1"/>
        <end position="75"/>
    </location>
</feature>
<proteinExistence type="predicted"/>
<dbReference type="EMBL" id="JAMYWD010000008">
    <property type="protein sequence ID" value="KAJ4963614.1"/>
    <property type="molecule type" value="Genomic_DNA"/>
</dbReference>
<feature type="compositionally biased region" description="Basic and acidic residues" evidence="1">
    <location>
        <begin position="18"/>
        <end position="28"/>
    </location>
</feature>
<name>A0A9Q0HD40_9MAGN</name>
<keyword evidence="3" id="KW-1185">Reference proteome</keyword>
<evidence type="ECO:0000256" key="1">
    <source>
        <dbReference type="SAM" id="MobiDB-lite"/>
    </source>
</evidence>